<sequence length="358" mass="38468">MKKNLNKTQKKKVLAAAGTFAAVAALSATFAWFTSEDSKTNHFEGEIATGKDIEIVETFEPPTDWEPGSEVNKDVQVANIGKYDALIRVGLDESLQLLDDHVAKQTTTGTELNGLTEEQAYVVPGSLPTGYTDSTFAGAAPTITITGGDYAGTYTLKVVEKSETHPTTGVITYSYRQVWDNGTQQFHATGIAGYDRNETTGQITLKAGSAAAMSYVDLTYAPAITRDWTVPTIYNPTPAFANGNNDVLTSLEVTPGTQHPIELLFNNITTDPTVADKWYFNTADGYFYYTSVVAPGALTTQLLDAVTLLGSAGNEYSKLQYDLTVNAKGISAFKDAVDEWLPAGGPLATALKDLVPEK</sequence>
<dbReference type="AlphaFoldDB" id="A0A242K5A6"/>
<dbReference type="Proteomes" id="UP000195141">
    <property type="component" value="Chromosome"/>
</dbReference>
<name>A0A242K5A6_9ENTE</name>
<dbReference type="EMBL" id="CP147247">
    <property type="protein sequence ID" value="WYJ90341.1"/>
    <property type="molecule type" value="Genomic_DNA"/>
</dbReference>
<reference evidence="3" key="3">
    <citation type="submission" date="2024-03" db="EMBL/GenBank/DDBJ databases">
        <title>The Genome Sequence of Enterococcus sp. DIV0242b.</title>
        <authorList>
            <consortium name="The Broad Institute Genomics Platform"/>
            <consortium name="The Broad Institute Microbial Omics Core"/>
            <consortium name="The Broad Institute Genomic Center for Infectious Diseases"/>
            <person name="Earl A."/>
            <person name="Manson A."/>
            <person name="Gilmore M."/>
            <person name="Schwartman J."/>
            <person name="Shea T."/>
            <person name="Abouelleil A."/>
            <person name="Cao P."/>
            <person name="Chapman S."/>
            <person name="Cusick C."/>
            <person name="Young S."/>
            <person name="Neafsey D."/>
            <person name="Nusbaum C."/>
            <person name="Birren B."/>
        </authorList>
    </citation>
    <scope>NUCLEOTIDE SEQUENCE</scope>
    <source>
        <strain evidence="3">9E7_DIV0242</strain>
    </source>
</reference>
<evidence type="ECO:0000313" key="2">
    <source>
        <dbReference type="EMBL" id="OTP14625.1"/>
    </source>
</evidence>
<accession>A0A242K5A6</accession>
<keyword evidence="4" id="KW-1185">Reference proteome</keyword>
<evidence type="ECO:0000313" key="4">
    <source>
        <dbReference type="Proteomes" id="UP000195141"/>
    </source>
</evidence>
<organism evidence="2">
    <name type="scientific">Candidatus Enterococcus clewellii</name>
    <dbReference type="NCBI Taxonomy" id="1834193"/>
    <lineage>
        <taxon>Bacteria</taxon>
        <taxon>Bacillati</taxon>
        <taxon>Bacillota</taxon>
        <taxon>Bacilli</taxon>
        <taxon>Lactobacillales</taxon>
        <taxon>Enterococcaceae</taxon>
        <taxon>Enterococcus</taxon>
    </lineage>
</organism>
<reference evidence="3" key="2">
    <citation type="submission" date="2017-05" db="EMBL/GenBank/DDBJ databases">
        <authorList>
            <consortium name="The Broad Institute Genomics Platform"/>
            <consortium name="The Broad Institute Genomic Center for Infectious Diseases"/>
            <person name="Earl A."/>
            <person name="Manson A."/>
            <person name="Schwartman J."/>
            <person name="Gilmore M."/>
            <person name="Abouelleil A."/>
            <person name="Cao P."/>
            <person name="Chapman S."/>
            <person name="Cusick C."/>
            <person name="Shea T."/>
            <person name="Young S."/>
            <person name="Neafsey D."/>
            <person name="Nusbaum C."/>
            <person name="Birren B."/>
        </authorList>
    </citation>
    <scope>NUCLEOTIDE SEQUENCE</scope>
    <source>
        <strain evidence="3">9E7_DIV0242</strain>
    </source>
</reference>
<keyword evidence="1" id="KW-0732">Signal</keyword>
<feature type="signal peptide" evidence="1">
    <location>
        <begin position="1"/>
        <end position="27"/>
    </location>
</feature>
<dbReference type="RefSeq" id="WP_249274502.1">
    <property type="nucleotide sequence ID" value="NZ_CP147247.1"/>
</dbReference>
<dbReference type="NCBIfam" id="TIGR04090">
    <property type="entry name" value="exp_by_SipW_IV"/>
    <property type="match status" value="1"/>
</dbReference>
<feature type="chain" id="PRO_5039229567" description="Alternate signal-mediated exported protein" evidence="1">
    <location>
        <begin position="28"/>
        <end position="358"/>
    </location>
</feature>
<dbReference type="InterPro" id="IPR024008">
    <property type="entry name" value="BsaA"/>
</dbReference>
<gene>
    <name evidence="3" type="ORF">A5888_002098</name>
    <name evidence="2" type="ORF">A5888_002726</name>
</gene>
<protein>
    <recommendedName>
        <fullName evidence="5">Alternate signal-mediated exported protein</fullName>
    </recommendedName>
</protein>
<evidence type="ECO:0000256" key="1">
    <source>
        <dbReference type="SAM" id="SignalP"/>
    </source>
</evidence>
<evidence type="ECO:0008006" key="5">
    <source>
        <dbReference type="Google" id="ProtNLM"/>
    </source>
</evidence>
<reference evidence="2" key="1">
    <citation type="submission" date="2017-05" db="EMBL/GenBank/DDBJ databases">
        <title>The Genome Sequence of Enterococcus sp. 9E7_DIV0242.</title>
        <authorList>
            <consortium name="The Broad Institute Genomics Platform"/>
            <consortium name="The Broad Institute Genomic Center for Infectious Diseases"/>
            <person name="Earl A."/>
            <person name="Manson A."/>
            <person name="Schwartman J."/>
            <person name="Gilmore M."/>
            <person name="Abouelleil A."/>
            <person name="Cao P."/>
            <person name="Chapman S."/>
            <person name="Cusick C."/>
            <person name="Shea T."/>
            <person name="Young S."/>
            <person name="Neafsey D."/>
            <person name="Nusbaum C."/>
            <person name="Birren B."/>
        </authorList>
    </citation>
    <scope>NUCLEOTIDE SEQUENCE [LARGE SCALE GENOMIC DNA]</scope>
    <source>
        <strain evidence="2">9E7_DIV0242</strain>
    </source>
</reference>
<proteinExistence type="predicted"/>
<evidence type="ECO:0000313" key="3">
    <source>
        <dbReference type="EMBL" id="WYJ90341.1"/>
    </source>
</evidence>
<dbReference type="EMBL" id="NGMM01000004">
    <property type="protein sequence ID" value="OTP14625.1"/>
    <property type="molecule type" value="Genomic_DNA"/>
</dbReference>